<dbReference type="VEuPathDB" id="PlasmoDB:PBANKA_0907500"/>
<organism evidence="1 4">
    <name type="scientific">Plasmodium berghei</name>
    <dbReference type="NCBI Taxonomy" id="5821"/>
    <lineage>
        <taxon>Eukaryota</taxon>
        <taxon>Sar</taxon>
        <taxon>Alveolata</taxon>
        <taxon>Apicomplexa</taxon>
        <taxon>Aconoidasida</taxon>
        <taxon>Haemosporida</taxon>
        <taxon>Plasmodiidae</taxon>
        <taxon>Plasmodium</taxon>
        <taxon>Plasmodium (Vinckeia)</taxon>
    </lineage>
</organism>
<dbReference type="Proteomes" id="UP000219860">
    <property type="component" value="Chromosome 9"/>
</dbReference>
<evidence type="ECO:0000313" key="2">
    <source>
        <dbReference type="EMBL" id="SCO61620.1"/>
    </source>
</evidence>
<evidence type="ECO:0000313" key="1">
    <source>
        <dbReference type="EMBL" id="SCM21818.1"/>
    </source>
</evidence>
<proteinExistence type="predicted"/>
<dbReference type="OrthoDB" id="371956at2759"/>
<dbReference type="EMBL" id="LT608145">
    <property type="protein sequence ID" value="SCM21818.1"/>
    <property type="molecule type" value="Genomic_DNA"/>
</dbReference>
<name>A0A1C6YEY3_PLABE</name>
<dbReference type="AlphaFoldDB" id="A0A1C6YEY3"/>
<dbReference type="EMBL" id="LT608257">
    <property type="protein sequence ID" value="SCO61620.1"/>
    <property type="molecule type" value="Genomic_DNA"/>
</dbReference>
<gene>
    <name evidence="1" type="ORF">PBNK65NY_000178800</name>
    <name evidence="2" type="ORF">PBSP11A_000178500</name>
</gene>
<sequence length="304" mass="36453">MEEYTKKIPIFNDYETKKDLLKFMCLKENDDDNNNNNLKKNNDDVKFIIKKRETMNDILNHRPDLNTRTQKDILFERKAILKENNLENYYEYEKQFPFFVNKIVTKPEVTKNIRAVLNNPYELDETTKIRISDDIKTKTTLLERRKNIFIKELGGNNMKNDEEYIQKTWFLDPEKNYLDAVKNKNKFLTLKNYGFGQESSDYIFSYPDIKAKGRGGYASEIVKLNIKQKANEKKKKWVKNQIAVENIRDFLTNKNPEIREPKGVFLMQNRLKYINMTRDNHKLDNYLKTKPKIVLRYKGFQKQI</sequence>
<accession>A0A1C6YEY3</accession>
<evidence type="ECO:0000313" key="4">
    <source>
        <dbReference type="Proteomes" id="UP000516480"/>
    </source>
</evidence>
<dbReference type="Proteomes" id="UP000516480">
    <property type="component" value="Chromosome 9"/>
</dbReference>
<protein>
    <submittedName>
        <fullName evidence="1">Uncharacterized protein</fullName>
    </submittedName>
</protein>
<evidence type="ECO:0000313" key="3">
    <source>
        <dbReference type="Proteomes" id="UP000219860"/>
    </source>
</evidence>
<reference evidence="3 4" key="1">
    <citation type="submission" date="2016-08" db="EMBL/GenBank/DDBJ databases">
        <authorList>
            <consortium name="Pathogen Informatics"/>
        </authorList>
    </citation>
    <scope>NUCLEOTIDE SEQUENCE [LARGE SCALE GENOMIC DNA]</scope>
    <source>
        <strain evidence="1 4">NK65 ny</strain>
        <strain evidence="2 3">SP11 Antwerpcl1</strain>
    </source>
</reference>